<protein>
    <submittedName>
        <fullName evidence="1">Carbohydrate esterase family 9 protein</fullName>
    </submittedName>
</protein>
<evidence type="ECO:0000313" key="2">
    <source>
        <dbReference type="Proteomes" id="UP000790709"/>
    </source>
</evidence>
<sequence>MDAIRGRVPTKAKHWWRLTLLAALLYSLLLFNRPDPTTRTLPGADGSNFAKVKARCQYLARKAGPPSDFHERVHSDRYVPGTRATLITNAKIWTGNHDGTEVVHGDILLDRGIIVAAGRVQNSTIQYYKDIDIIDVHGSWVTPGIVDMHSHVGDSPSPELNGAADDNSEKGPIQGWLRSLDGLNTHDDSYSLSISGGVTTALVLPGSANAIGGQAFAIKLRKTNERSPTSLLLEPPYTINNSFPDYNAPPRWRHLKQACGENPSDVYSMTRMDTMWAFREAYNKARQIKEAQDAFCTKVLDGEHKNLGQFPDDLKWEALVDVLRGKVKVHTHCYEAVDLDDLMRLSNEFKFPIAAVHHASEAYLVPEVLKSGYGHPPAVALFATDARYKREAYRSSEFAPRILAENGFSVAMKSDHPVQNSRYLLYEAQQAFYYGLPDNLALASVISTPARILGLDHRIGHIKEGWDADIVIWDSHPLALGATPSQVFIDGIPQLKLAHMVMKPGSFQAVPKVPNFDKEAAAAVEYEGLPPLGTTKAPSAHVLFTNVNSLVYRDDGDIHEVALASTSGLGIVLVRDGVVECSGAEARCTDALLAAPSVEIIDLKGGSISPALVSFGSPLGTEEIASEDSTNDGLVYDPFISKVPDIVGGDQTLIRAVDGLAFGTRNALLAYRAGVTSAITAPSHAAFYGGLGTAFSLCASHKLQDGAVIQEIAGVHVSIRHFENGPSVSTQIATLRRLLLESPGGETGHWFKEAAQGAIPLVVEAHSADIIATLILLKKEVEQTRAVTVQLTITGASEAHVLAAELGQAGVGVILNPARPFPTLWEDRRILPGPPLTEHSAISKLLAHNVTVGIGVLESWDARNARFDLAWAALEAGGQISRKQAIALASSNVEKLLMGSVSSARTSDLVATQGGDLFEMSSKVVAIISPRQRSVELLL</sequence>
<dbReference type="EMBL" id="MU266371">
    <property type="protein sequence ID" value="KAH7927128.1"/>
    <property type="molecule type" value="Genomic_DNA"/>
</dbReference>
<organism evidence="1 2">
    <name type="scientific">Leucogyrophana mollusca</name>
    <dbReference type="NCBI Taxonomy" id="85980"/>
    <lineage>
        <taxon>Eukaryota</taxon>
        <taxon>Fungi</taxon>
        <taxon>Dikarya</taxon>
        <taxon>Basidiomycota</taxon>
        <taxon>Agaricomycotina</taxon>
        <taxon>Agaricomycetes</taxon>
        <taxon>Agaricomycetidae</taxon>
        <taxon>Boletales</taxon>
        <taxon>Boletales incertae sedis</taxon>
        <taxon>Leucogyrophana</taxon>
    </lineage>
</organism>
<proteinExistence type="predicted"/>
<comment type="caution">
    <text evidence="1">The sequence shown here is derived from an EMBL/GenBank/DDBJ whole genome shotgun (WGS) entry which is preliminary data.</text>
</comment>
<keyword evidence="2" id="KW-1185">Reference proteome</keyword>
<evidence type="ECO:0000313" key="1">
    <source>
        <dbReference type="EMBL" id="KAH7927128.1"/>
    </source>
</evidence>
<gene>
    <name evidence="1" type="ORF">BV22DRAFT_1193838</name>
</gene>
<name>A0ACB8BRB0_9AGAM</name>
<accession>A0ACB8BRB0</accession>
<dbReference type="Proteomes" id="UP000790709">
    <property type="component" value="Unassembled WGS sequence"/>
</dbReference>
<reference evidence="1" key="1">
    <citation type="journal article" date="2021" name="New Phytol.">
        <title>Evolutionary innovations through gain and loss of genes in the ectomycorrhizal Boletales.</title>
        <authorList>
            <person name="Wu G."/>
            <person name="Miyauchi S."/>
            <person name="Morin E."/>
            <person name="Kuo A."/>
            <person name="Drula E."/>
            <person name="Varga T."/>
            <person name="Kohler A."/>
            <person name="Feng B."/>
            <person name="Cao Y."/>
            <person name="Lipzen A."/>
            <person name="Daum C."/>
            <person name="Hundley H."/>
            <person name="Pangilinan J."/>
            <person name="Johnson J."/>
            <person name="Barry K."/>
            <person name="LaButti K."/>
            <person name="Ng V."/>
            <person name="Ahrendt S."/>
            <person name="Min B."/>
            <person name="Choi I.G."/>
            <person name="Park H."/>
            <person name="Plett J.M."/>
            <person name="Magnuson J."/>
            <person name="Spatafora J.W."/>
            <person name="Nagy L.G."/>
            <person name="Henrissat B."/>
            <person name="Grigoriev I.V."/>
            <person name="Yang Z.L."/>
            <person name="Xu J."/>
            <person name="Martin F.M."/>
        </authorList>
    </citation>
    <scope>NUCLEOTIDE SEQUENCE</scope>
    <source>
        <strain evidence="1">KUC20120723A-06</strain>
    </source>
</reference>